<dbReference type="EMBL" id="BLXO01000006">
    <property type="protein sequence ID" value="GFN46881.1"/>
    <property type="molecule type" value="Genomic_DNA"/>
</dbReference>
<dbReference type="AlphaFoldDB" id="A0A6L2ZRN5"/>
<accession>A0A6L2ZRN5</accession>
<organism evidence="1 2">
    <name type="scientific">Candidatus Regiella insecticola</name>
    <dbReference type="NCBI Taxonomy" id="138073"/>
    <lineage>
        <taxon>Bacteria</taxon>
        <taxon>Pseudomonadati</taxon>
        <taxon>Pseudomonadota</taxon>
        <taxon>Gammaproteobacteria</taxon>
        <taxon>Enterobacterales</taxon>
        <taxon>Enterobacteriaceae</taxon>
        <taxon>aphid secondary symbionts</taxon>
        <taxon>Candidatus Regiella</taxon>
    </lineage>
</organism>
<dbReference type="Proteomes" id="UP000504714">
    <property type="component" value="Unassembled WGS sequence"/>
</dbReference>
<evidence type="ECO:0000313" key="2">
    <source>
        <dbReference type="Proteomes" id="UP000504714"/>
    </source>
</evidence>
<gene>
    <name evidence="1" type="ORF">RINTU1_26820</name>
</gene>
<name>A0A6L2ZRN5_9ENTR</name>
<protein>
    <submittedName>
        <fullName evidence="1">Uncharacterized protein</fullName>
    </submittedName>
</protein>
<comment type="caution">
    <text evidence="1">The sequence shown here is derived from an EMBL/GenBank/DDBJ whole genome shotgun (WGS) entry which is preliminary data.</text>
</comment>
<proteinExistence type="predicted"/>
<reference evidence="1 2" key="1">
    <citation type="submission" date="2020-06" db="EMBL/GenBank/DDBJ databases">
        <title>The genome sequence of Candidatus Regiella insecticola strain Tut.</title>
        <authorList>
            <person name="Nikoh N."/>
            <person name="Tsuchida T."/>
            <person name="Koga R."/>
            <person name="Oshima K."/>
            <person name="Hattori M."/>
            <person name="Fukatsu T."/>
        </authorList>
    </citation>
    <scope>NUCLEOTIDE SEQUENCE [LARGE SCALE GENOMIC DNA]</scope>
    <source>
        <strain evidence="1 2">Tut</strain>
    </source>
</reference>
<evidence type="ECO:0000313" key="1">
    <source>
        <dbReference type="EMBL" id="GFN46881.1"/>
    </source>
</evidence>
<sequence>MSTLIGLIPWPPSSNFKGEGDIQAAALLKVPPATTAQNQVKMI</sequence>